<dbReference type="SMART" id="SM00448">
    <property type="entry name" value="REC"/>
    <property type="match status" value="1"/>
</dbReference>
<sequence length="264" mass="30247">MENNLTILLVEDDEAECQAMSNYIESTTDVKLVGITKDSMQALEYFSSYQPDVIVLDLELHNGKGDGLSFLENMAQQKIDHKPFILVTTNNNSQIIHNQARKFGADFIIPKYKENYSAQNSVQFLRALKQSIQRSNKSNSVRSVSYNTPHTPQKPQEKMEKRLFSEFNHIGISPKMKGRKYLTNAVQILLEDPTSKVCFIIANKYSKTEASVSRAMQNAINNAWSSCNMDNLTKYYTAHIRSDKCVPTYMEFIHYYADKIKTDL</sequence>
<feature type="domain" description="Response regulatory" evidence="8">
    <location>
        <begin position="6"/>
        <end position="126"/>
    </location>
</feature>
<keyword evidence="4" id="KW-0238">DNA-binding</keyword>
<dbReference type="GO" id="GO:0005737">
    <property type="term" value="C:cytoplasm"/>
    <property type="evidence" value="ECO:0007669"/>
    <property type="project" value="UniProtKB-SubCell"/>
</dbReference>
<keyword evidence="10" id="KW-1185">Reference proteome</keyword>
<feature type="modified residue" description="4-aspartylphosphate" evidence="6">
    <location>
        <position position="57"/>
    </location>
</feature>
<feature type="region of interest" description="Disordered" evidence="7">
    <location>
        <begin position="136"/>
        <end position="156"/>
    </location>
</feature>
<dbReference type="GO" id="GO:0042173">
    <property type="term" value="P:regulation of sporulation resulting in formation of a cellular spore"/>
    <property type="evidence" value="ECO:0007669"/>
    <property type="project" value="InterPro"/>
</dbReference>
<dbReference type="Gene3D" id="1.10.10.10">
    <property type="entry name" value="Winged helix-like DNA-binding domain superfamily/Winged helix DNA-binding domain"/>
    <property type="match status" value="1"/>
</dbReference>
<comment type="caution">
    <text evidence="9">The sequence shown here is derived from an EMBL/GenBank/DDBJ whole genome shotgun (WGS) entry which is preliminary data.</text>
</comment>
<dbReference type="AlphaFoldDB" id="A0A9X1XDL3"/>
<evidence type="ECO:0000256" key="2">
    <source>
        <dbReference type="ARBA" id="ARBA00023012"/>
    </source>
</evidence>
<dbReference type="SUPFAM" id="SSF46894">
    <property type="entry name" value="C-terminal effector domain of the bipartite response regulators"/>
    <property type="match status" value="1"/>
</dbReference>
<dbReference type="Pfam" id="PF08769">
    <property type="entry name" value="Spo0A_C"/>
    <property type="match status" value="1"/>
</dbReference>
<evidence type="ECO:0000313" key="10">
    <source>
        <dbReference type="Proteomes" id="UP001139011"/>
    </source>
</evidence>
<evidence type="ECO:0000259" key="8">
    <source>
        <dbReference type="PROSITE" id="PS50110"/>
    </source>
</evidence>
<dbReference type="Proteomes" id="UP001139011">
    <property type="component" value="Unassembled WGS sequence"/>
</dbReference>
<evidence type="ECO:0000256" key="6">
    <source>
        <dbReference type="PROSITE-ProRule" id="PRU00169"/>
    </source>
</evidence>
<dbReference type="InterPro" id="IPR050595">
    <property type="entry name" value="Bact_response_regulator"/>
</dbReference>
<dbReference type="InterPro" id="IPR036388">
    <property type="entry name" value="WH-like_DNA-bd_sf"/>
</dbReference>
<dbReference type="InterPro" id="IPR011006">
    <property type="entry name" value="CheY-like_superfamily"/>
</dbReference>
<dbReference type="GO" id="GO:0005509">
    <property type="term" value="F:calcium ion binding"/>
    <property type="evidence" value="ECO:0007669"/>
    <property type="project" value="InterPro"/>
</dbReference>
<keyword evidence="3" id="KW-0805">Transcription regulation</keyword>
<dbReference type="InterPro" id="IPR016032">
    <property type="entry name" value="Sig_transdc_resp-reg_C-effctor"/>
</dbReference>
<dbReference type="SUPFAM" id="SSF52172">
    <property type="entry name" value="CheY-like"/>
    <property type="match status" value="1"/>
</dbReference>
<proteinExistence type="predicted"/>
<evidence type="ECO:0000256" key="3">
    <source>
        <dbReference type="ARBA" id="ARBA00023015"/>
    </source>
</evidence>
<protein>
    <submittedName>
        <fullName evidence="9">Response regulator</fullName>
    </submittedName>
</protein>
<dbReference type="Pfam" id="PF00072">
    <property type="entry name" value="Response_reg"/>
    <property type="match status" value="1"/>
</dbReference>
<evidence type="ECO:0000256" key="7">
    <source>
        <dbReference type="SAM" id="MobiDB-lite"/>
    </source>
</evidence>
<dbReference type="InterPro" id="IPR001789">
    <property type="entry name" value="Sig_transdc_resp-reg_receiver"/>
</dbReference>
<organism evidence="9 10">
    <name type="scientific">Fictibacillus marinisediminis</name>
    <dbReference type="NCBI Taxonomy" id="2878389"/>
    <lineage>
        <taxon>Bacteria</taxon>
        <taxon>Bacillati</taxon>
        <taxon>Bacillota</taxon>
        <taxon>Bacilli</taxon>
        <taxon>Bacillales</taxon>
        <taxon>Fictibacillaceae</taxon>
        <taxon>Fictibacillus</taxon>
    </lineage>
</organism>
<dbReference type="InterPro" id="IPR014879">
    <property type="entry name" value="Spo0A_C"/>
</dbReference>
<dbReference type="EMBL" id="JAIWJX010000002">
    <property type="protein sequence ID" value="MCK6258799.1"/>
    <property type="molecule type" value="Genomic_DNA"/>
</dbReference>
<dbReference type="PROSITE" id="PS50110">
    <property type="entry name" value="RESPONSE_REGULATORY"/>
    <property type="match status" value="1"/>
</dbReference>
<evidence type="ECO:0000313" key="9">
    <source>
        <dbReference type="EMBL" id="MCK6258799.1"/>
    </source>
</evidence>
<dbReference type="GO" id="GO:0003700">
    <property type="term" value="F:DNA-binding transcription factor activity"/>
    <property type="evidence" value="ECO:0007669"/>
    <property type="project" value="InterPro"/>
</dbReference>
<feature type="compositionally biased region" description="Low complexity" evidence="7">
    <location>
        <begin position="136"/>
        <end position="145"/>
    </location>
</feature>
<evidence type="ECO:0000256" key="4">
    <source>
        <dbReference type="ARBA" id="ARBA00023125"/>
    </source>
</evidence>
<name>A0A9X1XDL3_9BACL</name>
<dbReference type="PANTHER" id="PTHR44591">
    <property type="entry name" value="STRESS RESPONSE REGULATOR PROTEIN 1"/>
    <property type="match status" value="1"/>
</dbReference>
<dbReference type="GO" id="GO:0000160">
    <property type="term" value="P:phosphorelay signal transduction system"/>
    <property type="evidence" value="ECO:0007669"/>
    <property type="project" value="UniProtKB-KW"/>
</dbReference>
<dbReference type="RefSeq" id="WP_248254040.1">
    <property type="nucleotide sequence ID" value="NZ_JAIWJX010000002.1"/>
</dbReference>
<dbReference type="GO" id="GO:0003677">
    <property type="term" value="F:DNA binding"/>
    <property type="evidence" value="ECO:0007669"/>
    <property type="project" value="UniProtKB-KW"/>
</dbReference>
<accession>A0A9X1XDL3</accession>
<evidence type="ECO:0000256" key="1">
    <source>
        <dbReference type="ARBA" id="ARBA00022553"/>
    </source>
</evidence>
<keyword evidence="2" id="KW-0902">Two-component regulatory system</keyword>
<reference evidence="9" key="1">
    <citation type="submission" date="2021-09" db="EMBL/GenBank/DDBJ databases">
        <title>Genome analysis of Fictibacillus sp. KIGAM418 isolated from marine sediment.</title>
        <authorList>
            <person name="Seo M.-J."/>
            <person name="Cho E.-S."/>
            <person name="Hwang C.Y."/>
        </authorList>
    </citation>
    <scope>NUCLEOTIDE SEQUENCE</scope>
    <source>
        <strain evidence="9">KIGAM418</strain>
    </source>
</reference>
<keyword evidence="5" id="KW-0804">Transcription</keyword>
<dbReference type="CDD" id="cd00156">
    <property type="entry name" value="REC"/>
    <property type="match status" value="1"/>
</dbReference>
<gene>
    <name evidence="9" type="ORF">LCY76_19715</name>
</gene>
<dbReference type="PANTHER" id="PTHR44591:SF14">
    <property type="entry name" value="PROTEIN PILG"/>
    <property type="match status" value="1"/>
</dbReference>
<evidence type="ECO:0000256" key="5">
    <source>
        <dbReference type="ARBA" id="ARBA00023163"/>
    </source>
</evidence>
<keyword evidence="1 6" id="KW-0597">Phosphoprotein</keyword>
<dbReference type="Gene3D" id="3.40.50.2300">
    <property type="match status" value="1"/>
</dbReference>